<protein>
    <submittedName>
        <fullName evidence="2">Universal stress protein family protein</fullName>
    </submittedName>
</protein>
<dbReference type="EMBL" id="FOFR01000007">
    <property type="protein sequence ID" value="SER00667.1"/>
    <property type="molecule type" value="Genomic_DNA"/>
</dbReference>
<accession>A0A1H9KP11</accession>
<gene>
    <name evidence="2" type="ORF">SAMN05216188_10749</name>
</gene>
<dbReference type="Pfam" id="PF00582">
    <property type="entry name" value="Usp"/>
    <property type="match status" value="1"/>
</dbReference>
<dbReference type="Gene3D" id="3.40.50.12370">
    <property type="match status" value="1"/>
</dbReference>
<feature type="domain" description="UspA" evidence="1">
    <location>
        <begin position="91"/>
        <end position="206"/>
    </location>
</feature>
<proteinExistence type="predicted"/>
<dbReference type="CDD" id="cd00293">
    <property type="entry name" value="USP-like"/>
    <property type="match status" value="1"/>
</dbReference>
<sequence>MEPVVILQDGVRGDGDALRWAAAHARLVGTNVEVHRPRDDFRAQLVVVGYRGPRTSALGLGDHVLPLLTTTGCDTVVVRSAPAAVDAAHHHITALVSGGPGDGRVRRHAADFARRRGAALRVLHAAPRPLVRCGFEADHSHVLARASATLNGFPHHAVLIHAQPHEAIARCTDTDLVVVGSGDSHESGTVTKAALHHAPCPVLVVHQPVLGAHHGRVVVPAPRRPVRAQG</sequence>
<dbReference type="InterPro" id="IPR006016">
    <property type="entry name" value="UspA"/>
</dbReference>
<dbReference type="RefSeq" id="WP_089951764.1">
    <property type="nucleotide sequence ID" value="NZ_FOFR01000007.1"/>
</dbReference>
<name>A0A1H9KP11_9PSEU</name>
<organism evidence="2 3">
    <name type="scientific">Lentzea xinjiangensis</name>
    <dbReference type="NCBI Taxonomy" id="402600"/>
    <lineage>
        <taxon>Bacteria</taxon>
        <taxon>Bacillati</taxon>
        <taxon>Actinomycetota</taxon>
        <taxon>Actinomycetes</taxon>
        <taxon>Pseudonocardiales</taxon>
        <taxon>Pseudonocardiaceae</taxon>
        <taxon>Lentzea</taxon>
    </lineage>
</organism>
<dbReference type="OrthoDB" id="3694745at2"/>
<dbReference type="SUPFAM" id="SSF52402">
    <property type="entry name" value="Adenine nucleotide alpha hydrolases-like"/>
    <property type="match status" value="1"/>
</dbReference>
<dbReference type="STRING" id="402600.SAMN05216188_10749"/>
<evidence type="ECO:0000313" key="3">
    <source>
        <dbReference type="Proteomes" id="UP000199352"/>
    </source>
</evidence>
<dbReference type="AlphaFoldDB" id="A0A1H9KP11"/>
<evidence type="ECO:0000313" key="2">
    <source>
        <dbReference type="EMBL" id="SER00667.1"/>
    </source>
</evidence>
<evidence type="ECO:0000259" key="1">
    <source>
        <dbReference type="Pfam" id="PF00582"/>
    </source>
</evidence>
<keyword evidence="3" id="KW-1185">Reference proteome</keyword>
<reference evidence="3" key="1">
    <citation type="submission" date="2016-10" db="EMBL/GenBank/DDBJ databases">
        <authorList>
            <person name="Varghese N."/>
            <person name="Submissions S."/>
        </authorList>
    </citation>
    <scope>NUCLEOTIDE SEQUENCE [LARGE SCALE GENOMIC DNA]</scope>
    <source>
        <strain evidence="3">CGMCC 4.3525</strain>
    </source>
</reference>
<dbReference type="Proteomes" id="UP000199352">
    <property type="component" value="Unassembled WGS sequence"/>
</dbReference>